<dbReference type="EMBL" id="CP090166">
    <property type="protein sequence ID" value="UJO16582.1"/>
    <property type="molecule type" value="Genomic_DNA"/>
</dbReference>
<evidence type="ECO:0000256" key="1">
    <source>
        <dbReference type="ARBA" id="ARBA00012513"/>
    </source>
</evidence>
<evidence type="ECO:0000256" key="2">
    <source>
        <dbReference type="ARBA" id="ARBA00022679"/>
    </source>
</evidence>
<feature type="domain" description="Protein kinase" evidence="7">
    <location>
        <begin position="234"/>
        <end position="573"/>
    </location>
</feature>
<evidence type="ECO:0000256" key="5">
    <source>
        <dbReference type="ARBA" id="ARBA00022840"/>
    </source>
</evidence>
<evidence type="ECO:0000313" key="8">
    <source>
        <dbReference type="EMBL" id="UJO16582.1"/>
    </source>
</evidence>
<dbReference type="Gene3D" id="1.10.510.10">
    <property type="entry name" value="Transferase(Phosphotransferase) domain 1"/>
    <property type="match status" value="1"/>
</dbReference>
<dbReference type="SUPFAM" id="SSF56112">
    <property type="entry name" value="Protein kinase-like (PK-like)"/>
    <property type="match status" value="1"/>
</dbReference>
<keyword evidence="3" id="KW-0547">Nucleotide-binding</keyword>
<reference evidence="8" key="2">
    <citation type="journal article" date="2022" name="Microb. Genom.">
        <title>A chromosome-scale genome assembly of the tomato pathogen Cladosporium fulvum reveals a compartmentalized genome architecture and the presence of a dispensable chromosome.</title>
        <authorList>
            <person name="Zaccaron A.Z."/>
            <person name="Chen L.H."/>
            <person name="Samaras A."/>
            <person name="Stergiopoulos I."/>
        </authorList>
    </citation>
    <scope>NUCLEOTIDE SEQUENCE</scope>
    <source>
        <strain evidence="8">Race5_Kim</strain>
    </source>
</reference>
<keyword evidence="2" id="KW-0808">Transferase</keyword>
<dbReference type="RefSeq" id="XP_047760948.1">
    <property type="nucleotide sequence ID" value="XM_047903373.1"/>
</dbReference>
<sequence>MAPTTAEQRFKEHEKAIRSVPGGARNQKRANERTVQAQWRARTQGQRDTIAALCAAALNAEAEFQRLGPDTAAADADAATLIARVDGLRAIGHELRKRIGGPESNWLRTLGRAAELLEDFEDAQVAAGNAWQALSLEHGRQQASDITSVNDARAKRDLARNGIAGTRARINQLHGDMDQPRVPANLATGVQKICPGWLPPERLTNWRSNAFAGAQAINAAATPPVGGLLGPGTWRYKRAVGAGGQGSAGLWLLFDANDMLVHRVVRKTIDYMRHWYDVRNWAGDPKDINTRLPLELAAHSEMRRTRFALNNNMARITNQHVVALGAAPDQTMVDEAREMYQLYTEWCPHGDLISIIDHYKGTVPRQIVPEPFIWAVAESLIYVGTAMQTGAETGNPLQRWNPIVHRDLKPGNIFLANEDPTGTWPLYPRPLVGDWGLAVQPTTPASSNPNFYRGAGTPGCRAPEQIEYVDNNNLTPLNGWPLNEKTNVFGMGIILYCLVTQRSTSKKQAWWLGDGTGDRTYQLELPGGVPNPAQNFANRYSPELRRLIDRCTAYDQAARPDFATLRAMFTAVITQNNGGEDPNITKGMRASTANLATIMNEGVHKPADVYTLRLHRNAIDNFP</sequence>
<dbReference type="GeneID" id="71984103"/>
<dbReference type="InterPro" id="IPR000719">
    <property type="entry name" value="Prot_kinase_dom"/>
</dbReference>
<dbReference type="PROSITE" id="PS50011">
    <property type="entry name" value="PROTEIN_KINASE_DOM"/>
    <property type="match status" value="1"/>
</dbReference>
<reference evidence="8" key="1">
    <citation type="submission" date="2021-12" db="EMBL/GenBank/DDBJ databases">
        <authorList>
            <person name="Zaccaron A."/>
            <person name="Stergiopoulos I."/>
        </authorList>
    </citation>
    <scope>NUCLEOTIDE SEQUENCE</scope>
    <source>
        <strain evidence="8">Race5_Kim</strain>
    </source>
</reference>
<accession>A0A9Q8LFN1</accession>
<organism evidence="8 9">
    <name type="scientific">Passalora fulva</name>
    <name type="common">Tomato leaf mold</name>
    <name type="synonym">Cladosporium fulvum</name>
    <dbReference type="NCBI Taxonomy" id="5499"/>
    <lineage>
        <taxon>Eukaryota</taxon>
        <taxon>Fungi</taxon>
        <taxon>Dikarya</taxon>
        <taxon>Ascomycota</taxon>
        <taxon>Pezizomycotina</taxon>
        <taxon>Dothideomycetes</taxon>
        <taxon>Dothideomycetidae</taxon>
        <taxon>Mycosphaerellales</taxon>
        <taxon>Mycosphaerellaceae</taxon>
        <taxon>Fulvia</taxon>
    </lineage>
</organism>
<dbReference type="OMA" id="ICPGWLP"/>
<dbReference type="Pfam" id="PF00069">
    <property type="entry name" value="Pkinase"/>
    <property type="match status" value="1"/>
</dbReference>
<evidence type="ECO:0000256" key="4">
    <source>
        <dbReference type="ARBA" id="ARBA00022777"/>
    </source>
</evidence>
<gene>
    <name evidence="8" type="ORF">CLAFUR5_04225</name>
</gene>
<protein>
    <recommendedName>
        <fullName evidence="1">non-specific serine/threonine protein kinase</fullName>
        <ecNumber evidence="1">2.7.11.1</ecNumber>
    </recommendedName>
</protein>
<dbReference type="GO" id="GO:0005524">
    <property type="term" value="F:ATP binding"/>
    <property type="evidence" value="ECO:0007669"/>
    <property type="project" value="UniProtKB-KW"/>
</dbReference>
<dbReference type="PANTHER" id="PTHR43671">
    <property type="entry name" value="SERINE/THREONINE-PROTEIN KINASE NEK"/>
    <property type="match status" value="1"/>
</dbReference>
<dbReference type="PANTHER" id="PTHR43671:SF13">
    <property type="entry name" value="SERINE_THREONINE-PROTEIN KINASE NEK2"/>
    <property type="match status" value="1"/>
</dbReference>
<evidence type="ECO:0000256" key="6">
    <source>
        <dbReference type="SAM" id="MobiDB-lite"/>
    </source>
</evidence>
<dbReference type="PROSITE" id="PS00108">
    <property type="entry name" value="PROTEIN_KINASE_ST"/>
    <property type="match status" value="1"/>
</dbReference>
<dbReference type="InterPro" id="IPR011009">
    <property type="entry name" value="Kinase-like_dom_sf"/>
</dbReference>
<evidence type="ECO:0000256" key="3">
    <source>
        <dbReference type="ARBA" id="ARBA00022741"/>
    </source>
</evidence>
<feature type="region of interest" description="Disordered" evidence="6">
    <location>
        <begin position="1"/>
        <end position="32"/>
    </location>
</feature>
<dbReference type="KEGG" id="ffu:CLAFUR5_04225"/>
<name>A0A9Q8LFN1_PASFU</name>
<evidence type="ECO:0000313" key="9">
    <source>
        <dbReference type="Proteomes" id="UP000756132"/>
    </source>
</evidence>
<keyword evidence="9" id="KW-1185">Reference proteome</keyword>
<dbReference type="SMART" id="SM00220">
    <property type="entry name" value="S_TKc"/>
    <property type="match status" value="1"/>
</dbReference>
<dbReference type="AlphaFoldDB" id="A0A9Q8LFN1"/>
<dbReference type="Proteomes" id="UP000756132">
    <property type="component" value="Chromosome 4"/>
</dbReference>
<dbReference type="EC" id="2.7.11.1" evidence="1"/>
<dbReference type="InterPro" id="IPR050660">
    <property type="entry name" value="NEK_Ser/Thr_kinase"/>
</dbReference>
<keyword evidence="4" id="KW-0418">Kinase</keyword>
<dbReference type="GO" id="GO:0004674">
    <property type="term" value="F:protein serine/threonine kinase activity"/>
    <property type="evidence" value="ECO:0007669"/>
    <property type="project" value="UniProtKB-EC"/>
</dbReference>
<proteinExistence type="predicted"/>
<dbReference type="OrthoDB" id="310217at2759"/>
<keyword evidence="5" id="KW-0067">ATP-binding</keyword>
<feature type="compositionally biased region" description="Basic and acidic residues" evidence="6">
    <location>
        <begin position="8"/>
        <end position="17"/>
    </location>
</feature>
<dbReference type="InterPro" id="IPR008271">
    <property type="entry name" value="Ser/Thr_kinase_AS"/>
</dbReference>
<evidence type="ECO:0000259" key="7">
    <source>
        <dbReference type="PROSITE" id="PS50011"/>
    </source>
</evidence>